<accession>A0A8S5NU77</accession>
<dbReference type="EMBL" id="BK015250">
    <property type="protein sequence ID" value="DAD97943.1"/>
    <property type="molecule type" value="Genomic_DNA"/>
</dbReference>
<sequence length="101" mass="11297">MAVNTSVYGIPYNCKNWLALASVVWGNLDTNEAIKAIGGKGSGLPKKRTIQDEFKLIDDVIALCKQGFNNRQIMKELNLTSNQVTRAKIWGDWINVSKEIE</sequence>
<proteinExistence type="predicted"/>
<protein>
    <submittedName>
        <fullName evidence="1">InsA C-terminal domain</fullName>
    </submittedName>
</protein>
<evidence type="ECO:0000313" key="1">
    <source>
        <dbReference type="EMBL" id="DAD97943.1"/>
    </source>
</evidence>
<name>A0A8S5NU77_9CAUD</name>
<organism evidence="1">
    <name type="scientific">Siphoviridae sp. ctybZ1</name>
    <dbReference type="NCBI Taxonomy" id="2825746"/>
    <lineage>
        <taxon>Viruses</taxon>
        <taxon>Duplodnaviria</taxon>
        <taxon>Heunggongvirae</taxon>
        <taxon>Uroviricota</taxon>
        <taxon>Caudoviricetes</taxon>
    </lineage>
</organism>
<reference evidence="1" key="1">
    <citation type="journal article" date="2021" name="Proc. Natl. Acad. Sci. U.S.A.">
        <title>A Catalog of Tens of Thousands of Viruses from Human Metagenomes Reveals Hidden Associations with Chronic Diseases.</title>
        <authorList>
            <person name="Tisza M.J."/>
            <person name="Buck C.B."/>
        </authorList>
    </citation>
    <scope>NUCLEOTIDE SEQUENCE</scope>
    <source>
        <strain evidence="1">CtybZ1</strain>
    </source>
</reference>